<comment type="subcellular location">
    <subcellularLocation>
        <location evidence="1">Cell membrane</location>
        <topology evidence="1">Multi-pass membrane protein</topology>
    </subcellularLocation>
</comment>
<dbReference type="InterPro" id="IPR000326">
    <property type="entry name" value="PAP2/HPO"/>
</dbReference>
<feature type="domain" description="LssY-like C-terminal" evidence="10">
    <location>
        <begin position="495"/>
        <end position="597"/>
    </location>
</feature>
<sequence length="678" mass="73848">MHAWLSSISAHPHLVLAIVFVVACAESLAVVGTIVPAGIVMFVAGALIGAGALDGWVTLAVAALGAIAGDGISYELGRRYHGEVHAWWQAKGHEATYARGERFVQQHGGKSIVLARFFAPVRAIVPLIVGAARMTRLRFYPINIASALAWSPAHIGPGIVFGASAQLAEAVSGRLAAMLLMLAALLWLVVRLTRLGLRRGVPFVKTASQRAIQRLSRRHPRLASRLASIVDPGKPESLTLLVLGLLFIGSVWLFLGILQDVVARDPLVQADTIIYSFLQTLRTVPTDRVMLAMARFSGYGVGLVVAAGVLIWLVVQRCWRTAAWWLLTVGVAAALSPVIEPGVGYVRPFNWQTGAAHAPLPSGNATFNLLVYGFLGWLLVRRQPPLWRSTVLAVVAIWVVMTGFARLYLGENWLADVLGGWSLGLAWLAVLAGAYTYRQVRDDVRPRLLAVIVIALLAIFGPWTSAERFQADFARYAPRTHQTVLTLDQWTSGAWRALPERRTEISGDEEEPFPLQWAASSDAIAHSLEPAGWHVAPAWSARSALLWLSPAASVEALPVLPKLAEGNSAELTFMKLDPQRPMTRLLLRLWRSHYRLMAGNTPNGMADAPIWYGALYQETFRRPWQLVTIGSTTTWPDASAIPHLLPTGMPLLSRSTLEGGSVRRAVLVLPTVPEAPPH</sequence>
<dbReference type="InterPro" id="IPR032818">
    <property type="entry name" value="DedA-like"/>
</dbReference>
<keyword evidence="6 7" id="KW-0472">Membrane</keyword>
<keyword evidence="3" id="KW-1003">Cell membrane</keyword>
<name>A0ABR7PYE0_9BURK</name>
<evidence type="ECO:0000313" key="11">
    <source>
        <dbReference type="EMBL" id="MBC8751304.1"/>
    </source>
</evidence>
<dbReference type="RefSeq" id="WP_187638239.1">
    <property type="nucleotide sequence ID" value="NZ_VZQQ01000051.1"/>
</dbReference>
<evidence type="ECO:0000256" key="2">
    <source>
        <dbReference type="ARBA" id="ARBA00010792"/>
    </source>
</evidence>
<evidence type="ECO:0000313" key="12">
    <source>
        <dbReference type="Proteomes" id="UP000736373"/>
    </source>
</evidence>
<reference evidence="11 12" key="1">
    <citation type="submission" date="2019-09" db="EMBL/GenBank/DDBJ databases">
        <title>Paraburkholderia podalyriae sp. nov., A South African Podalyria-associated rhizobium.</title>
        <authorList>
            <person name="Mavima L."/>
            <person name="Beukes C.W."/>
            <person name="Palmer M."/>
            <person name="De Meyer S.E."/>
            <person name="James E.K."/>
            <person name="Maluk M."/>
            <person name="Avontuur J.R."/>
            <person name="Chan W.Y."/>
            <person name="Venter S.N."/>
            <person name="Steenkamp E.T."/>
        </authorList>
    </citation>
    <scope>NUCLEOTIDE SEQUENCE [LARGE SCALE GENOMIC DNA]</scope>
    <source>
        <strain evidence="11 12">WC7.3b</strain>
    </source>
</reference>
<feature type="transmembrane region" description="Helical" evidence="7">
    <location>
        <begin position="391"/>
        <end position="409"/>
    </location>
</feature>
<feature type="transmembrane region" description="Helical" evidence="7">
    <location>
        <begin position="448"/>
        <end position="466"/>
    </location>
</feature>
<feature type="transmembrane region" description="Helical" evidence="7">
    <location>
        <begin position="359"/>
        <end position="379"/>
    </location>
</feature>
<accession>A0ABR7PYE0</accession>
<comment type="caution">
    <text evidence="11">The sequence shown here is derived from an EMBL/GenBank/DDBJ whole genome shotgun (WGS) entry which is preliminary data.</text>
</comment>
<dbReference type="SUPFAM" id="SSF48317">
    <property type="entry name" value="Acid phosphatase/Vanadium-dependent haloperoxidase"/>
    <property type="match status" value="1"/>
</dbReference>
<dbReference type="CDD" id="cd03392">
    <property type="entry name" value="PAP2_like_2"/>
    <property type="match status" value="1"/>
</dbReference>
<feature type="transmembrane region" description="Helical" evidence="7">
    <location>
        <begin position="39"/>
        <end position="69"/>
    </location>
</feature>
<keyword evidence="5 7" id="KW-1133">Transmembrane helix</keyword>
<dbReference type="PANTHER" id="PTHR30353">
    <property type="entry name" value="INNER MEMBRANE PROTEIN DEDA-RELATED"/>
    <property type="match status" value="1"/>
</dbReference>
<keyword evidence="12" id="KW-1185">Reference proteome</keyword>
<feature type="transmembrane region" description="Helical" evidence="7">
    <location>
        <begin position="322"/>
        <end position="339"/>
    </location>
</feature>
<evidence type="ECO:0000259" key="9">
    <source>
        <dbReference type="Pfam" id="PF09335"/>
    </source>
</evidence>
<dbReference type="InterPro" id="IPR036938">
    <property type="entry name" value="PAP2/HPO_sf"/>
</dbReference>
<feature type="transmembrane region" description="Helical" evidence="7">
    <location>
        <begin position="296"/>
        <end position="315"/>
    </location>
</feature>
<dbReference type="Gene3D" id="1.20.144.10">
    <property type="entry name" value="Phosphatidic acid phosphatase type 2/haloperoxidase"/>
    <property type="match status" value="1"/>
</dbReference>
<feature type="transmembrane region" description="Helical" evidence="7">
    <location>
        <begin position="142"/>
        <end position="165"/>
    </location>
</feature>
<dbReference type="Pfam" id="PF01569">
    <property type="entry name" value="PAP2"/>
    <property type="match status" value="1"/>
</dbReference>
<gene>
    <name evidence="11" type="ORF">F6X42_33605</name>
</gene>
<keyword evidence="4 7" id="KW-0812">Transmembrane</keyword>
<evidence type="ECO:0000256" key="5">
    <source>
        <dbReference type="ARBA" id="ARBA00022989"/>
    </source>
</evidence>
<dbReference type="Pfam" id="PF09335">
    <property type="entry name" value="VTT_dom"/>
    <property type="match status" value="1"/>
</dbReference>
<feature type="domain" description="VTT" evidence="9">
    <location>
        <begin position="35"/>
        <end position="157"/>
    </location>
</feature>
<evidence type="ECO:0000256" key="1">
    <source>
        <dbReference type="ARBA" id="ARBA00004651"/>
    </source>
</evidence>
<dbReference type="InterPro" id="IPR032816">
    <property type="entry name" value="VTT_dom"/>
</dbReference>
<protein>
    <submittedName>
        <fullName evidence="11">Phosphatase PAP2 family protein</fullName>
    </submittedName>
</protein>
<feature type="transmembrane region" description="Helical" evidence="7">
    <location>
        <begin position="238"/>
        <end position="258"/>
    </location>
</feature>
<feature type="transmembrane region" description="Helical" evidence="7">
    <location>
        <begin position="415"/>
        <end position="436"/>
    </location>
</feature>
<dbReference type="EMBL" id="VZQQ01000051">
    <property type="protein sequence ID" value="MBC8751304.1"/>
    <property type="molecule type" value="Genomic_DNA"/>
</dbReference>
<dbReference type="Pfam" id="PF14067">
    <property type="entry name" value="LssY_C"/>
    <property type="match status" value="1"/>
</dbReference>
<evidence type="ECO:0000259" key="8">
    <source>
        <dbReference type="Pfam" id="PF01569"/>
    </source>
</evidence>
<comment type="similarity">
    <text evidence="2">Belongs to the DedA family.</text>
</comment>
<dbReference type="InterPro" id="IPR025902">
    <property type="entry name" value="LssY-like-C_dom"/>
</dbReference>
<dbReference type="Proteomes" id="UP000736373">
    <property type="component" value="Unassembled WGS sequence"/>
</dbReference>
<dbReference type="PANTHER" id="PTHR30353:SF15">
    <property type="entry name" value="INNER MEMBRANE PROTEIN YABI"/>
    <property type="match status" value="1"/>
</dbReference>
<evidence type="ECO:0000256" key="7">
    <source>
        <dbReference type="SAM" id="Phobius"/>
    </source>
</evidence>
<proteinExistence type="inferred from homology"/>
<evidence type="ECO:0000256" key="4">
    <source>
        <dbReference type="ARBA" id="ARBA00022692"/>
    </source>
</evidence>
<feature type="transmembrane region" description="Helical" evidence="7">
    <location>
        <begin position="171"/>
        <end position="190"/>
    </location>
</feature>
<organism evidence="11 12">
    <name type="scientific">Paraburkholderia podalyriae</name>
    <dbReference type="NCBI Taxonomy" id="1938811"/>
    <lineage>
        <taxon>Bacteria</taxon>
        <taxon>Pseudomonadati</taxon>
        <taxon>Pseudomonadota</taxon>
        <taxon>Betaproteobacteria</taxon>
        <taxon>Burkholderiales</taxon>
        <taxon>Burkholderiaceae</taxon>
        <taxon>Paraburkholderia</taxon>
    </lineage>
</organism>
<evidence type="ECO:0000256" key="6">
    <source>
        <dbReference type="ARBA" id="ARBA00023136"/>
    </source>
</evidence>
<evidence type="ECO:0000259" key="10">
    <source>
        <dbReference type="Pfam" id="PF14067"/>
    </source>
</evidence>
<feature type="domain" description="Phosphatidic acid phosphatase type 2/haloperoxidase" evidence="8">
    <location>
        <begin position="324"/>
        <end position="437"/>
    </location>
</feature>
<evidence type="ECO:0000256" key="3">
    <source>
        <dbReference type="ARBA" id="ARBA00022475"/>
    </source>
</evidence>